<comment type="caution">
    <text evidence="2">The sequence shown here is derived from an EMBL/GenBank/DDBJ whole genome shotgun (WGS) entry which is preliminary data.</text>
</comment>
<keyword evidence="1" id="KW-0472">Membrane</keyword>
<keyword evidence="3" id="KW-1185">Reference proteome</keyword>
<organism evidence="2 3">
    <name type="scientific">Anditalea andensis</name>
    <dbReference type="NCBI Taxonomy" id="1048983"/>
    <lineage>
        <taxon>Bacteria</taxon>
        <taxon>Pseudomonadati</taxon>
        <taxon>Bacteroidota</taxon>
        <taxon>Cytophagia</taxon>
        <taxon>Cytophagales</taxon>
        <taxon>Cytophagaceae</taxon>
        <taxon>Anditalea</taxon>
    </lineage>
</organism>
<evidence type="ECO:0000256" key="1">
    <source>
        <dbReference type="SAM" id="Phobius"/>
    </source>
</evidence>
<dbReference type="AlphaFoldDB" id="A0A074KWT6"/>
<protein>
    <submittedName>
        <fullName evidence="2">Uncharacterized protein</fullName>
    </submittedName>
</protein>
<name>A0A074KWT6_9BACT</name>
<evidence type="ECO:0000313" key="3">
    <source>
        <dbReference type="Proteomes" id="UP000027821"/>
    </source>
</evidence>
<sequence>MNYLFKVFKGFNFFSVGTIIFDFSIPLFKHSMKSSMIKTSQTVMIIIMCDITPASATGQIMAFEKQL</sequence>
<accession>A0A074KWT6</accession>
<proteinExistence type="predicted"/>
<dbReference type="Proteomes" id="UP000027821">
    <property type="component" value="Unassembled WGS sequence"/>
</dbReference>
<gene>
    <name evidence="2" type="ORF">EL17_13880</name>
</gene>
<reference evidence="2 3" key="1">
    <citation type="submission" date="2014-04" db="EMBL/GenBank/DDBJ databases">
        <title>Characterization and application of a salt tolerant electro-active bacterium.</title>
        <authorList>
            <person name="Yang L."/>
            <person name="Wei S."/>
            <person name="Tay Q.X.M."/>
        </authorList>
    </citation>
    <scope>NUCLEOTIDE SEQUENCE [LARGE SCALE GENOMIC DNA]</scope>
    <source>
        <strain evidence="2 3">LY1</strain>
    </source>
</reference>
<dbReference type="EMBL" id="JMIH01000022">
    <property type="protein sequence ID" value="KEO73424.1"/>
    <property type="molecule type" value="Genomic_DNA"/>
</dbReference>
<evidence type="ECO:0000313" key="2">
    <source>
        <dbReference type="EMBL" id="KEO73424.1"/>
    </source>
</evidence>
<keyword evidence="1" id="KW-0812">Transmembrane</keyword>
<keyword evidence="1" id="KW-1133">Transmembrane helix</keyword>
<dbReference type="STRING" id="1048983.EL17_13880"/>
<feature type="transmembrane region" description="Helical" evidence="1">
    <location>
        <begin position="12"/>
        <end position="28"/>
    </location>
</feature>